<dbReference type="KEGG" id="hbq:QI031_16190"/>
<sequence>MAEPTLTAVFGANATQTSTTITISKADLPGLTASANNTAESLLVGLVLLAKQSLSQTNFDANLNQSIYVDNGFPTFTFRGTNNDSYRVDQLTINLAKPDTAGTIDPDDY</sequence>
<protein>
    <submittedName>
        <fullName evidence="1">Uncharacterized protein</fullName>
    </submittedName>
</protein>
<reference evidence="1 2" key="1">
    <citation type="journal article" date="2023" name="Limnol Oceanogr Lett">
        <title>Environmental adaptations by the intertidal Antarctic cyanobacterium Halotia branconii CENA392 as revealed using long-read genome sequencing.</title>
        <authorList>
            <person name="Dextro R.B."/>
            <person name="Delbaje E."/>
            <person name="Freitas P.N.N."/>
            <person name="Geraldes V."/>
            <person name="Pinto E."/>
            <person name="Long P.F."/>
            <person name="Fiore M.F."/>
        </authorList>
    </citation>
    <scope>NUCLEOTIDE SEQUENCE [LARGE SCALE GENOMIC DNA]</scope>
    <source>
        <strain evidence="1 2">CENA392</strain>
    </source>
</reference>
<dbReference type="Proteomes" id="UP001223520">
    <property type="component" value="Chromosome"/>
</dbReference>
<dbReference type="EMBL" id="CP124543">
    <property type="protein sequence ID" value="WGV23366.1"/>
    <property type="molecule type" value="Genomic_DNA"/>
</dbReference>
<proteinExistence type="predicted"/>
<gene>
    <name evidence="1" type="ORF">QI031_16190</name>
</gene>
<dbReference type="AlphaFoldDB" id="A0AAJ6P783"/>
<name>A0AAJ6P783_9CYAN</name>
<accession>A0AAJ6P783</accession>
<evidence type="ECO:0000313" key="1">
    <source>
        <dbReference type="EMBL" id="WGV23366.1"/>
    </source>
</evidence>
<organism evidence="1 2">
    <name type="scientific">Halotia branconii CENA392</name>
    <dbReference type="NCBI Taxonomy" id="1539056"/>
    <lineage>
        <taxon>Bacteria</taxon>
        <taxon>Bacillati</taxon>
        <taxon>Cyanobacteriota</taxon>
        <taxon>Cyanophyceae</taxon>
        <taxon>Nostocales</taxon>
        <taxon>Nodulariaceae</taxon>
        <taxon>Halotia</taxon>
    </lineage>
</organism>
<evidence type="ECO:0000313" key="2">
    <source>
        <dbReference type="Proteomes" id="UP001223520"/>
    </source>
</evidence>
<dbReference type="RefSeq" id="WP_281480692.1">
    <property type="nucleotide sequence ID" value="NZ_CP124543.1"/>
</dbReference>
<keyword evidence="2" id="KW-1185">Reference proteome</keyword>